<dbReference type="FunFam" id="3.20.20.20:FF:000002">
    <property type="entry name" value="Methionine synthase"/>
    <property type="match status" value="1"/>
</dbReference>
<dbReference type="InterPro" id="IPR004223">
    <property type="entry name" value="VitB12-dep_Met_synth_activ_dom"/>
</dbReference>
<feature type="binding site" evidence="12">
    <location>
        <begin position="857"/>
        <end position="858"/>
    </location>
    <ligand>
        <name>S-adenosyl-L-methionine</name>
        <dbReference type="ChEBI" id="CHEBI:59789"/>
    </ligand>
</feature>
<feature type="domain" description="Pterin-binding" evidence="14">
    <location>
        <begin position="26"/>
        <end position="287"/>
    </location>
</feature>
<dbReference type="PANTHER" id="PTHR45833:SF1">
    <property type="entry name" value="METHIONINE SYNTHASE"/>
    <property type="match status" value="1"/>
</dbReference>
<comment type="catalytic activity">
    <reaction evidence="10">
        <text>(6S)-5-methyl-5,6,7,8-tetrahydrofolate + L-homocysteine = (6S)-5,6,7,8-tetrahydrofolate + L-methionine</text>
        <dbReference type="Rhea" id="RHEA:11172"/>
        <dbReference type="ChEBI" id="CHEBI:18608"/>
        <dbReference type="ChEBI" id="CHEBI:57453"/>
        <dbReference type="ChEBI" id="CHEBI:57844"/>
        <dbReference type="ChEBI" id="CHEBI:58199"/>
        <dbReference type="EC" id="2.1.1.13"/>
    </reaction>
</comment>
<feature type="binding site" evidence="12">
    <location>
        <position position="476"/>
    </location>
    <ligand>
        <name>methylcob(III)alamin</name>
        <dbReference type="ChEBI" id="CHEBI:28115"/>
    </ligand>
</feature>
<keyword evidence="6 10" id="KW-0479">Metal-binding</keyword>
<dbReference type="AlphaFoldDB" id="A0A444HFE8"/>
<dbReference type="FunFam" id="1.10.1240.10:FF:000001">
    <property type="entry name" value="Methionine synthase"/>
    <property type="match status" value="1"/>
</dbReference>
<dbReference type="GO" id="GO:0046653">
    <property type="term" value="P:tetrahydrofolate metabolic process"/>
    <property type="evidence" value="ECO:0007669"/>
    <property type="project" value="TreeGrafter"/>
</dbReference>
<evidence type="ECO:0000256" key="6">
    <source>
        <dbReference type="ARBA" id="ARBA00022723"/>
    </source>
</evidence>
<feature type="binding site" evidence="12">
    <location>
        <position position="614"/>
    </location>
    <ligand>
        <name>S-adenosyl-L-methionine</name>
        <dbReference type="ChEBI" id="CHEBI:59789"/>
    </ligand>
</feature>
<dbReference type="PANTHER" id="PTHR45833">
    <property type="entry name" value="METHIONINE SYNTHASE"/>
    <property type="match status" value="1"/>
</dbReference>
<keyword evidence="7" id="KW-0677">Repeat</keyword>
<dbReference type="InterPro" id="IPR036724">
    <property type="entry name" value="Cobalamin-bd_sf"/>
</dbReference>
<dbReference type="GO" id="GO:0032259">
    <property type="term" value="P:methylation"/>
    <property type="evidence" value="ECO:0007669"/>
    <property type="project" value="UniProtKB-KW"/>
</dbReference>
<evidence type="ECO:0000259" key="15">
    <source>
        <dbReference type="PROSITE" id="PS50974"/>
    </source>
</evidence>
<evidence type="ECO:0000259" key="17">
    <source>
        <dbReference type="PROSITE" id="PS51337"/>
    </source>
</evidence>
<evidence type="ECO:0000256" key="1">
    <source>
        <dbReference type="ARBA" id="ARBA00010398"/>
    </source>
</evidence>
<evidence type="ECO:0000256" key="10">
    <source>
        <dbReference type="PIRNR" id="PIRNR000381"/>
    </source>
</evidence>
<name>A0A444HFE8_9FLAO</name>
<comment type="caution">
    <text evidence="18">The sequence shown here is derived from an EMBL/GenBank/DDBJ whole genome shotgun (WGS) entry which is preliminary data.</text>
</comment>
<feature type="binding site" evidence="12">
    <location>
        <position position="472"/>
    </location>
    <ligand>
        <name>methylcob(III)alamin</name>
        <dbReference type="ChEBI" id="CHEBI:28115"/>
    </ligand>
</feature>
<evidence type="ECO:0000256" key="8">
    <source>
        <dbReference type="ARBA" id="ARBA00023285"/>
    </source>
</evidence>
<feature type="binding site" evidence="12">
    <location>
        <position position="802"/>
    </location>
    <ligand>
        <name>S-adenosyl-L-methionine</name>
        <dbReference type="ChEBI" id="CHEBI:59789"/>
    </ligand>
</feature>
<keyword evidence="19" id="KW-1185">Reference proteome</keyword>
<evidence type="ECO:0000256" key="3">
    <source>
        <dbReference type="ARBA" id="ARBA00022628"/>
    </source>
</evidence>
<feature type="domain" description="B12-binding N-terminal" evidence="17">
    <location>
        <begin position="318"/>
        <end position="412"/>
    </location>
</feature>
<comment type="domain">
    <text evidence="10">Modular enzyme with four functionally distinct domains. The isolated Hcy-binding domain catalyzes methyl transfer from free methylcobalamin to homocysteine. The Hcy-binding domain in association with the pterin-binding domain catalyzes the methylation of cob(I)alamin by methyltetrahydrofolate and the methylation of homocysteine. The B12-binding domain binds the cofactor. The AdoMet activation domain binds S-adenosyl-L-methionine. Under aerobic conditions cob(I)alamin can be converted to inactive cob(II)alamin. Reductive methylation by S-adenosyl-L-methionine and flavodoxin regenerates methylcobalamin.</text>
</comment>
<dbReference type="SUPFAM" id="SSF52242">
    <property type="entry name" value="Cobalamin (vitamin B12)-binding domain"/>
    <property type="match status" value="1"/>
</dbReference>
<dbReference type="SUPFAM" id="SSF47644">
    <property type="entry name" value="Methionine synthase domain"/>
    <property type="match status" value="1"/>
</dbReference>
<dbReference type="InterPro" id="IPR003759">
    <property type="entry name" value="Cbl-bd_cap"/>
</dbReference>
<evidence type="ECO:0000259" key="13">
    <source>
        <dbReference type="PROSITE" id="PS50006"/>
    </source>
</evidence>
<keyword evidence="2 10" id="KW-0489">Methyltransferase</keyword>
<dbReference type="Pfam" id="PF02310">
    <property type="entry name" value="B12-binding"/>
    <property type="match status" value="1"/>
</dbReference>
<proteinExistence type="inferred from homology"/>
<dbReference type="GO" id="GO:0005829">
    <property type="term" value="C:cytosol"/>
    <property type="evidence" value="ECO:0007669"/>
    <property type="project" value="TreeGrafter"/>
</dbReference>
<accession>A0A444HFE8</accession>
<dbReference type="FunFam" id="3.40.50.280:FF:000001">
    <property type="entry name" value="Methionine synthase"/>
    <property type="match status" value="1"/>
</dbReference>
<dbReference type="InterPro" id="IPR000489">
    <property type="entry name" value="Pterin-binding_dom"/>
</dbReference>
<evidence type="ECO:0000313" key="19">
    <source>
        <dbReference type="Proteomes" id="UP000287527"/>
    </source>
</evidence>
<feature type="binding site" description="axial binding residue" evidence="11">
    <location>
        <position position="427"/>
    </location>
    <ligand>
        <name>methylcob(III)alamin</name>
        <dbReference type="ChEBI" id="CHEBI:28115"/>
    </ligand>
    <ligandPart>
        <name>Co</name>
        <dbReference type="ChEBI" id="CHEBI:27638"/>
    </ligandPart>
</feature>
<comment type="cofactor">
    <cofactor evidence="10 11">
        <name>methylcob(III)alamin</name>
        <dbReference type="ChEBI" id="CHEBI:28115"/>
    </cofactor>
</comment>
<evidence type="ECO:0000256" key="9">
    <source>
        <dbReference type="NCBIfam" id="TIGR02082"/>
    </source>
</evidence>
<dbReference type="Pfam" id="PF00809">
    <property type="entry name" value="Pterin_bind"/>
    <property type="match status" value="1"/>
</dbReference>
<evidence type="ECO:0000256" key="7">
    <source>
        <dbReference type="ARBA" id="ARBA00022737"/>
    </source>
</evidence>
<dbReference type="Pfam" id="PF02965">
    <property type="entry name" value="Met_synt_B12"/>
    <property type="match status" value="1"/>
</dbReference>
<dbReference type="PROSITE" id="PS50006">
    <property type="entry name" value="FHA_DOMAIN"/>
    <property type="match status" value="1"/>
</dbReference>
<feature type="binding site" evidence="12">
    <location>
        <position position="362"/>
    </location>
    <ligand>
        <name>methylcob(III)alamin</name>
        <dbReference type="ChEBI" id="CHEBI:28115"/>
    </ligand>
</feature>
<comment type="function">
    <text evidence="10">Catalyzes the transfer of a methyl group from methyl-cobalamin to homocysteine, yielding enzyme-bound cob(I)alamin and methionine. Subsequently, remethylates the cofactor using methyltetrahydrofolate.</text>
</comment>
<dbReference type="Gene3D" id="3.40.50.280">
    <property type="entry name" value="Cobalamin-binding domain"/>
    <property type="match status" value="1"/>
</dbReference>
<dbReference type="InterPro" id="IPR006158">
    <property type="entry name" value="Cobalamin-bd"/>
</dbReference>
<dbReference type="SUPFAM" id="SSF51717">
    <property type="entry name" value="Dihydropteroate synthetase-like"/>
    <property type="match status" value="1"/>
</dbReference>
<dbReference type="NCBIfam" id="TIGR02082">
    <property type="entry name" value="metH"/>
    <property type="match status" value="1"/>
</dbReference>
<gene>
    <name evidence="18" type="ORF">EPI11_01910</name>
</gene>
<feature type="domain" description="AdoMet activation" evidence="15">
    <location>
        <begin position="565"/>
        <end position="892"/>
    </location>
</feature>
<protein>
    <recommendedName>
        <fullName evidence="9 10">Methionine synthase</fullName>
        <ecNumber evidence="9 10">2.1.1.13</ecNumber>
    </recommendedName>
    <alternativeName>
        <fullName evidence="10">5-methyltetrahydrofolate--homocysteine methyltransferase</fullName>
    </alternativeName>
</protein>
<dbReference type="GO" id="GO:0008705">
    <property type="term" value="F:methionine synthase activity"/>
    <property type="evidence" value="ECO:0007669"/>
    <property type="project" value="UniProtKB-UniRule"/>
</dbReference>
<dbReference type="EMBL" id="SBII01000001">
    <property type="protein sequence ID" value="RWX03708.1"/>
    <property type="molecule type" value="Genomic_DNA"/>
</dbReference>
<dbReference type="CDD" id="cd02069">
    <property type="entry name" value="methionine_synthase_B12_BD"/>
    <property type="match status" value="1"/>
</dbReference>
<evidence type="ECO:0000256" key="5">
    <source>
        <dbReference type="ARBA" id="ARBA00022691"/>
    </source>
</evidence>
<feature type="binding site" evidence="12">
    <location>
        <position position="528"/>
    </location>
    <ligand>
        <name>methylcob(III)alamin</name>
        <dbReference type="ChEBI" id="CHEBI:28115"/>
    </ligand>
</feature>
<dbReference type="PIRSF" id="PIRSF000381">
    <property type="entry name" value="MetH"/>
    <property type="match status" value="1"/>
</dbReference>
<dbReference type="SMART" id="SM01018">
    <property type="entry name" value="B12-binding_2"/>
    <property type="match status" value="1"/>
</dbReference>
<feature type="domain" description="B12-binding" evidence="16">
    <location>
        <begin position="414"/>
        <end position="549"/>
    </location>
</feature>
<dbReference type="Gene3D" id="3.10.196.10">
    <property type="entry name" value="Vitamin B12-dependent methionine synthase, activation domain"/>
    <property type="match status" value="1"/>
</dbReference>
<dbReference type="PROSITE" id="PS51332">
    <property type="entry name" value="B12_BINDING"/>
    <property type="match status" value="1"/>
</dbReference>
<dbReference type="InterPro" id="IPR011005">
    <property type="entry name" value="Dihydropteroate_synth-like_sf"/>
</dbReference>
<dbReference type="PROSITE" id="PS51337">
    <property type="entry name" value="B12_BINDING_NTER"/>
    <property type="match status" value="1"/>
</dbReference>
<evidence type="ECO:0000256" key="2">
    <source>
        <dbReference type="ARBA" id="ARBA00022603"/>
    </source>
</evidence>
<evidence type="ECO:0000259" key="14">
    <source>
        <dbReference type="PROSITE" id="PS50972"/>
    </source>
</evidence>
<dbReference type="PROSITE" id="PS50974">
    <property type="entry name" value="ADOMET_ACTIVATION"/>
    <property type="match status" value="1"/>
</dbReference>
<keyword evidence="10" id="KW-0862">Zinc</keyword>
<dbReference type="InterPro" id="IPR033706">
    <property type="entry name" value="Met_synthase_B12-bd"/>
</dbReference>
<keyword evidence="5 10" id="KW-0949">S-adenosyl-L-methionine</keyword>
<keyword evidence="4 10" id="KW-0808">Transferase</keyword>
<dbReference type="OrthoDB" id="9803687at2"/>
<dbReference type="EC" id="2.1.1.13" evidence="9 10"/>
<dbReference type="InterPro" id="IPR011822">
    <property type="entry name" value="MetH"/>
</dbReference>
<keyword evidence="10" id="KW-0028">Amino-acid biosynthesis</keyword>
<dbReference type="Gene3D" id="1.10.1240.10">
    <property type="entry name" value="Methionine synthase domain"/>
    <property type="match status" value="1"/>
</dbReference>
<dbReference type="InterPro" id="IPR037010">
    <property type="entry name" value="VitB12-dep_Met_synth_activ_sf"/>
</dbReference>
<dbReference type="Proteomes" id="UP000287527">
    <property type="component" value="Unassembled WGS sequence"/>
</dbReference>
<dbReference type="UniPathway" id="UPA00051">
    <property type="reaction ID" value="UER00081"/>
</dbReference>
<dbReference type="GO" id="GO:0031419">
    <property type="term" value="F:cobalamin binding"/>
    <property type="evidence" value="ECO:0007669"/>
    <property type="project" value="UniProtKB-UniRule"/>
</dbReference>
<dbReference type="GO" id="GO:0008270">
    <property type="term" value="F:zinc ion binding"/>
    <property type="evidence" value="ECO:0007669"/>
    <property type="project" value="UniProtKB-UniRule"/>
</dbReference>
<evidence type="ECO:0000313" key="18">
    <source>
        <dbReference type="EMBL" id="RWX03708.1"/>
    </source>
</evidence>
<dbReference type="Pfam" id="PF02607">
    <property type="entry name" value="B12-binding_2"/>
    <property type="match status" value="1"/>
</dbReference>
<reference evidence="18 19" key="1">
    <citation type="submission" date="2019-01" db="EMBL/GenBank/DDBJ databases">
        <title>Flavobacterium sp. nov.,isolated from freshwater.</title>
        <authorList>
            <person name="Zhang R."/>
            <person name="Du Z.-J."/>
        </authorList>
    </citation>
    <scope>NUCLEOTIDE SEQUENCE [LARGE SCALE GENOMIC DNA]</scope>
    <source>
        <strain evidence="18 19">1E403</strain>
    </source>
</reference>
<evidence type="ECO:0000256" key="12">
    <source>
        <dbReference type="PIRSR" id="PIRSR000381-2"/>
    </source>
</evidence>
<comment type="cofactor">
    <cofactor evidence="10">
        <name>Zn(2+)</name>
        <dbReference type="ChEBI" id="CHEBI:29105"/>
    </cofactor>
</comment>
<dbReference type="Gene3D" id="1.10.288.10">
    <property type="entry name" value="Cobalamin-dependent Methionine Synthase, domain 2"/>
    <property type="match status" value="1"/>
</dbReference>
<dbReference type="NCBIfam" id="NF007024">
    <property type="entry name" value="PRK09490.1"/>
    <property type="match status" value="1"/>
</dbReference>
<comment type="pathway">
    <text evidence="10">Amino-acid biosynthesis; L-methionine biosynthesis via de novo pathway; L-methionine from L-homocysteine (MetH route): step 1/1.</text>
</comment>
<dbReference type="SUPFAM" id="SSF56507">
    <property type="entry name" value="Methionine synthase activation domain-like"/>
    <property type="match status" value="1"/>
</dbReference>
<feature type="domain" description="FHA" evidence="13">
    <location>
        <begin position="483"/>
        <end position="544"/>
    </location>
</feature>
<dbReference type="CDD" id="cd00740">
    <property type="entry name" value="MeTr"/>
    <property type="match status" value="1"/>
</dbReference>
<evidence type="ECO:0000256" key="11">
    <source>
        <dbReference type="PIRSR" id="PIRSR000381-1"/>
    </source>
</evidence>
<keyword evidence="10" id="KW-0486">Methionine biosynthesis</keyword>
<dbReference type="InterPro" id="IPR050554">
    <property type="entry name" value="Met_Synthase/Corrinoid"/>
</dbReference>
<keyword evidence="3 10" id="KW-0846">Cobalamin</keyword>
<comment type="similarity">
    <text evidence="1">Belongs to the vitamin-B12 dependent methionine synthase family.</text>
</comment>
<dbReference type="InterPro" id="IPR036594">
    <property type="entry name" value="Meth_synthase_dom"/>
</dbReference>
<organism evidence="18 19">
    <name type="scientific">Flavobacterium cerinum</name>
    <dbReference type="NCBI Taxonomy" id="2502784"/>
    <lineage>
        <taxon>Bacteria</taxon>
        <taxon>Pseudomonadati</taxon>
        <taxon>Bacteroidota</taxon>
        <taxon>Flavobacteriia</taxon>
        <taxon>Flavobacteriales</taxon>
        <taxon>Flavobacteriaceae</taxon>
        <taxon>Flavobacterium</taxon>
    </lineage>
</organism>
<dbReference type="PROSITE" id="PS50972">
    <property type="entry name" value="PTERIN_BINDING"/>
    <property type="match status" value="1"/>
</dbReference>
<evidence type="ECO:0000256" key="4">
    <source>
        <dbReference type="ARBA" id="ARBA00022679"/>
    </source>
</evidence>
<sequence>MAETDPKRYLKLSGLEPLIITPESNFVNIGERTNVTGSRKFLRLIKEEKYEEALDVARAQVDGGAQIIDINMDEGMLDGVHAMTTFLNLIASEPDIARVPVMIDSSKWEIIEAGLKVTQGKSVVNSISLKEGEENFIHHAKKVKRYGAAVIVMAFDEDGQADTYERRIEICKRSYDVLVDKVGFPPEDIIFDPNIFPVATGMEEHRKNALDFFRATKWIRTNLPYAHVSGGVSNVSFSFRGNDRVREAMHSSFLYHAIQNGMDMGIVNPEMLEIYDEIPKDLLEHVEDVLLDRRDDATERLLTFAENVKGDVKATEKQAQEWRSLPIQERLTHALVRGIDEFIELDIEEARLQASKPIEVIEINLMTGMNVVGDLFGSGKMFLPQVVKSARVMKKAVAYLLPFIEEGKGKGSSAGKVLMATVKGDVHDIGKNIVAVVLGCNNFEIIDLGVMVPPERIIEVAVKEQVDIIGLSGLITPSLDEMVYLAKEMDKLNISIPIMIGGATTSRAHTAVKIAPQYRETVVHVNDASRAVTVAGNLLNSNTKLEYSKTVRAEYDELREGYLNRSRDKNFLNIEDARKNKLQLDWEEFTPFQPNFIGTQTIYPEPKELIDFIDWTPFFQTWDLHGKFPAILDDEVVGEQAKILFADAQKMLKDIIAENWLEAKGIYGIYPAAQVNDDDIELYNEDGSKKVTFLTLRQQSQKTKGAPNIALSDFIAPKDRGKTDYMGAFCVTTGFGVDEKAAEFEKAHDDYNSIMVKALADRMAEAFAEFLHLKIRKEIWGYASDEALGNDALIKEQYEGIRPAPGYPACPDHLEKNTIWQLLDVDKQIGVTLTESLAMWPASSVSGYYFANPQSKYFGLGKIKEDQVIDYAKRRSIPTDTAKKWLNPNIAD</sequence>
<dbReference type="RefSeq" id="WP_128388263.1">
    <property type="nucleotide sequence ID" value="NZ_SBII01000001.1"/>
</dbReference>
<feature type="binding site" evidence="12">
    <location>
        <begin position="424"/>
        <end position="428"/>
    </location>
    <ligand>
        <name>methylcob(III)alamin</name>
        <dbReference type="ChEBI" id="CHEBI:28115"/>
    </ligand>
</feature>
<dbReference type="InterPro" id="IPR000253">
    <property type="entry name" value="FHA_dom"/>
</dbReference>
<evidence type="ECO:0000259" key="16">
    <source>
        <dbReference type="PROSITE" id="PS51332"/>
    </source>
</evidence>
<dbReference type="Gene3D" id="3.20.20.20">
    <property type="entry name" value="Dihydropteroate synthase-like"/>
    <property type="match status" value="1"/>
</dbReference>
<dbReference type="GO" id="GO:0050667">
    <property type="term" value="P:homocysteine metabolic process"/>
    <property type="evidence" value="ECO:0007669"/>
    <property type="project" value="TreeGrafter"/>
</dbReference>
<keyword evidence="8 10" id="KW-0170">Cobalt</keyword>